<sequence>MPVFYLLDAKVAASVILQLEQETKAEKDTTDKDALKEKKDFDEHTYTCFDYTPVLVQTKHLHHFILSLPVQPYHNAVPTPPPNA</sequence>
<comment type="caution">
    <text evidence="1">The sequence shown here is derived from an EMBL/GenBank/DDBJ whole genome shotgun (WGS) entry which is preliminary data.</text>
</comment>
<dbReference type="EMBL" id="PGFJ01000002">
    <property type="protein sequence ID" value="PJJ80363.1"/>
    <property type="molecule type" value="Genomic_DNA"/>
</dbReference>
<gene>
    <name evidence="1" type="ORF">CLV57_3513</name>
</gene>
<dbReference type="Proteomes" id="UP000242687">
    <property type="component" value="Unassembled WGS sequence"/>
</dbReference>
<dbReference type="AlphaFoldDB" id="A0A2H9VPU8"/>
<evidence type="ECO:0000313" key="1">
    <source>
        <dbReference type="EMBL" id="PJJ80363.1"/>
    </source>
</evidence>
<accession>A0A2H9VPU8</accession>
<proteinExistence type="predicted"/>
<name>A0A2H9VPU8_9SPHI</name>
<organism evidence="1 2">
    <name type="scientific">Mucilaginibacter auburnensis</name>
    <dbReference type="NCBI Taxonomy" id="1457233"/>
    <lineage>
        <taxon>Bacteria</taxon>
        <taxon>Pseudomonadati</taxon>
        <taxon>Bacteroidota</taxon>
        <taxon>Sphingobacteriia</taxon>
        <taxon>Sphingobacteriales</taxon>
        <taxon>Sphingobacteriaceae</taxon>
        <taxon>Mucilaginibacter</taxon>
    </lineage>
</organism>
<evidence type="ECO:0000313" key="2">
    <source>
        <dbReference type="Proteomes" id="UP000242687"/>
    </source>
</evidence>
<reference evidence="1 2" key="1">
    <citation type="submission" date="2017-11" db="EMBL/GenBank/DDBJ databases">
        <title>Genomic Encyclopedia of Archaeal and Bacterial Type Strains, Phase II (KMG-II): From Individual Species to Whole Genera.</title>
        <authorList>
            <person name="Goeker M."/>
        </authorList>
    </citation>
    <scope>NUCLEOTIDE SEQUENCE [LARGE SCALE GENOMIC DNA]</scope>
    <source>
        <strain evidence="1 2">DSM 28175</strain>
    </source>
</reference>
<protein>
    <submittedName>
        <fullName evidence="1">Uncharacterized protein</fullName>
    </submittedName>
</protein>
<keyword evidence="2" id="KW-1185">Reference proteome</keyword>